<organism evidence="2 3">
    <name type="scientific">Porphyromonas canoris</name>
    <dbReference type="NCBI Taxonomy" id="36875"/>
    <lineage>
        <taxon>Bacteria</taxon>
        <taxon>Pseudomonadati</taxon>
        <taxon>Bacteroidota</taxon>
        <taxon>Bacteroidia</taxon>
        <taxon>Bacteroidales</taxon>
        <taxon>Porphyromonadaceae</taxon>
        <taxon>Porphyromonas</taxon>
    </lineage>
</organism>
<dbReference type="InterPro" id="IPR007781">
    <property type="entry name" value="NAGLU"/>
</dbReference>
<dbReference type="PANTHER" id="PTHR12872:SF1">
    <property type="entry name" value="ALPHA-N-ACETYLGLUCOSAMINIDASE"/>
    <property type="match status" value="1"/>
</dbReference>
<gene>
    <name evidence="2" type="ORF">HQ43_09805</name>
</gene>
<dbReference type="Proteomes" id="UP000030101">
    <property type="component" value="Unassembled WGS sequence"/>
</dbReference>
<evidence type="ECO:0000313" key="2">
    <source>
        <dbReference type="EMBL" id="KGN91454.1"/>
    </source>
</evidence>
<dbReference type="InterPro" id="IPR024733">
    <property type="entry name" value="NAGLU_tim-barrel"/>
</dbReference>
<evidence type="ECO:0000259" key="1">
    <source>
        <dbReference type="Pfam" id="PF05089"/>
    </source>
</evidence>
<proteinExistence type="predicted"/>
<dbReference type="PANTHER" id="PTHR12872">
    <property type="entry name" value="ALPHA-N-ACETYLGLUCOSAMINIDASE"/>
    <property type="match status" value="1"/>
</dbReference>
<accession>A0ABR4XJG4</accession>
<dbReference type="Pfam" id="PF05089">
    <property type="entry name" value="NAGLU"/>
    <property type="match status" value="1"/>
</dbReference>
<dbReference type="Gene3D" id="3.20.20.80">
    <property type="entry name" value="Glycosidases"/>
    <property type="match status" value="1"/>
</dbReference>
<evidence type="ECO:0000313" key="3">
    <source>
        <dbReference type="Proteomes" id="UP000030101"/>
    </source>
</evidence>
<name>A0ABR4XJG4_9PORP</name>
<dbReference type="EMBL" id="JQZV01000014">
    <property type="protein sequence ID" value="KGN91454.1"/>
    <property type="molecule type" value="Genomic_DNA"/>
</dbReference>
<reference evidence="2 3" key="1">
    <citation type="submission" date="2014-08" db="EMBL/GenBank/DDBJ databases">
        <title>Porphyromonas canoris strain:OH2762 Genome sequencing.</title>
        <authorList>
            <person name="Wallis C."/>
            <person name="Deusch O."/>
            <person name="O'Flynn C."/>
            <person name="Davis I."/>
            <person name="Jospin G."/>
            <person name="Darling A.E."/>
            <person name="Coil D.A."/>
            <person name="Alexiev A."/>
            <person name="Horsfall A."/>
            <person name="Kirkwood N."/>
            <person name="Harris S."/>
            <person name="Eisen J.A."/>
        </authorList>
    </citation>
    <scope>NUCLEOTIDE SEQUENCE [LARGE SCALE GENOMIC DNA]</scope>
    <source>
        <strain evidence="3">COT-108 OH2762</strain>
    </source>
</reference>
<comment type="caution">
    <text evidence="2">The sequence shown here is derived from an EMBL/GenBank/DDBJ whole genome shotgun (WGS) entry which is preliminary data.</text>
</comment>
<sequence length="255" mass="29067">MFGVWWLMGNLEGWGGPVSDTLIEQQKELQQKILERMRELGIEPVMQGFYGMVPTTLKDKLSAGIIPQGRWAGGFQRPDFLLPTDPNFKRVAQIYYQEMKRLYGDDLRHFGGDPFHEGGNSSGVDVALASSAIQKEMMQAFPQSCWVLQGWGENPGTKLLQGLDKRHALVVELFGENTDNWEKRKGYEDTPFLWCNVSNFGEKNGLYGKLQGIRTEAPDYFEIEKRWIDAPTIPSTPRISSDRYREILEQLSIGN</sequence>
<keyword evidence="3" id="KW-1185">Reference proteome</keyword>
<feature type="domain" description="Alpha-N-acetylglucosaminidase tim-barrel" evidence="1">
    <location>
        <begin position="2"/>
        <end position="221"/>
    </location>
</feature>
<protein>
    <recommendedName>
        <fullName evidence="1">Alpha-N-acetylglucosaminidase tim-barrel domain-containing protein</fullName>
    </recommendedName>
</protein>